<reference evidence="2" key="1">
    <citation type="submission" date="2014-09" db="EMBL/GenBank/DDBJ databases">
        <authorList>
            <person name="Mudge J."/>
            <person name="Ramaraj T."/>
            <person name="Lindquist I.E."/>
            <person name="Bharti A.K."/>
            <person name="Sundararajan A."/>
            <person name="Cameron C.T."/>
            <person name="Woodward J.E."/>
            <person name="May G.D."/>
            <person name="Brubaker C."/>
            <person name="Broadhvest J."/>
            <person name="Wilkins T.A."/>
        </authorList>
    </citation>
    <scope>NUCLEOTIDE SEQUENCE</scope>
    <source>
        <strain evidence="2">cv. AKA8401</strain>
    </source>
</reference>
<dbReference type="EMBL" id="KN410893">
    <property type="protein sequence ID" value="KHG18586.1"/>
    <property type="molecule type" value="Genomic_DNA"/>
</dbReference>
<dbReference type="Proteomes" id="UP000032142">
    <property type="component" value="Unassembled WGS sequence"/>
</dbReference>
<keyword evidence="2" id="KW-1185">Reference proteome</keyword>
<dbReference type="AlphaFoldDB" id="A0A0B0P5D0"/>
<sequence>MAKQGITTDLPTRLQDMPMCLGRGQV</sequence>
<evidence type="ECO:0000313" key="1">
    <source>
        <dbReference type="EMBL" id="KHG18586.1"/>
    </source>
</evidence>
<evidence type="ECO:0000313" key="2">
    <source>
        <dbReference type="Proteomes" id="UP000032142"/>
    </source>
</evidence>
<protein>
    <submittedName>
        <fullName evidence="1">Uncharacterized protein</fullName>
    </submittedName>
</protein>
<proteinExistence type="predicted"/>
<gene>
    <name evidence="1" type="ORF">F383_25136</name>
</gene>
<name>A0A0B0P5D0_GOSAR</name>
<organism evidence="1 2">
    <name type="scientific">Gossypium arboreum</name>
    <name type="common">Tree cotton</name>
    <name type="synonym">Gossypium nanking</name>
    <dbReference type="NCBI Taxonomy" id="29729"/>
    <lineage>
        <taxon>Eukaryota</taxon>
        <taxon>Viridiplantae</taxon>
        <taxon>Streptophyta</taxon>
        <taxon>Embryophyta</taxon>
        <taxon>Tracheophyta</taxon>
        <taxon>Spermatophyta</taxon>
        <taxon>Magnoliopsida</taxon>
        <taxon>eudicotyledons</taxon>
        <taxon>Gunneridae</taxon>
        <taxon>Pentapetalae</taxon>
        <taxon>rosids</taxon>
        <taxon>malvids</taxon>
        <taxon>Malvales</taxon>
        <taxon>Malvaceae</taxon>
        <taxon>Malvoideae</taxon>
        <taxon>Gossypium</taxon>
    </lineage>
</organism>
<accession>A0A0B0P5D0</accession>